<protein>
    <submittedName>
        <fullName evidence="2">GNAT family N-acetyltransferase</fullName>
    </submittedName>
</protein>
<organism evidence="2 3">
    <name type="scientific">Mariniradius sediminis</name>
    <dbReference type="NCBI Taxonomy" id="2909237"/>
    <lineage>
        <taxon>Bacteria</taxon>
        <taxon>Pseudomonadati</taxon>
        <taxon>Bacteroidota</taxon>
        <taxon>Cytophagia</taxon>
        <taxon>Cytophagales</taxon>
        <taxon>Cyclobacteriaceae</taxon>
        <taxon>Mariniradius</taxon>
    </lineage>
</organism>
<dbReference type="Gene3D" id="3.40.630.30">
    <property type="match status" value="1"/>
</dbReference>
<dbReference type="PROSITE" id="PS51186">
    <property type="entry name" value="GNAT"/>
    <property type="match status" value="1"/>
</dbReference>
<feature type="domain" description="N-acetyltransferase" evidence="1">
    <location>
        <begin position="1"/>
        <end position="134"/>
    </location>
</feature>
<keyword evidence="3" id="KW-1185">Reference proteome</keyword>
<dbReference type="InterPro" id="IPR016181">
    <property type="entry name" value="Acyl_CoA_acyltransferase"/>
</dbReference>
<gene>
    <name evidence="2" type="ORF">L0U89_09395</name>
</gene>
<reference evidence="2 3" key="1">
    <citation type="submission" date="2022-01" db="EMBL/GenBank/DDBJ databases">
        <title>Mariniradius saccharolyticus sp. nov., isolated from sediment of a river.</title>
        <authorList>
            <person name="Liu H."/>
        </authorList>
    </citation>
    <scope>NUCLEOTIDE SEQUENCE [LARGE SCALE GENOMIC DNA]</scope>
    <source>
        <strain evidence="2 3">RY-2</strain>
    </source>
</reference>
<accession>A0ABS9BUA7</accession>
<dbReference type="InterPro" id="IPR000182">
    <property type="entry name" value="GNAT_dom"/>
</dbReference>
<evidence type="ECO:0000313" key="2">
    <source>
        <dbReference type="EMBL" id="MCF1751282.1"/>
    </source>
</evidence>
<dbReference type="RefSeq" id="WP_234861274.1">
    <property type="nucleotide sequence ID" value="NZ_JAKEVZ010000006.1"/>
</dbReference>
<dbReference type="CDD" id="cd04301">
    <property type="entry name" value="NAT_SF"/>
    <property type="match status" value="1"/>
</dbReference>
<proteinExistence type="predicted"/>
<dbReference type="SUPFAM" id="SSF55729">
    <property type="entry name" value="Acyl-CoA N-acyltransferases (Nat)"/>
    <property type="match status" value="1"/>
</dbReference>
<sequence length="134" mass="15388">MKIEQVSLELVLQIRHEVMWPNHPLDFVKVADDLDGTHWGLMVEDECVSVISVFENGSEAQFRKFATLAKEQGKGYGSELLAFVLENLRQKGTKRIWCNARAEKAGFYRRFGMVETAHVFEKEGIAYVVMEIIH</sequence>
<evidence type="ECO:0000259" key="1">
    <source>
        <dbReference type="PROSITE" id="PS51186"/>
    </source>
</evidence>
<comment type="caution">
    <text evidence="2">The sequence shown here is derived from an EMBL/GenBank/DDBJ whole genome shotgun (WGS) entry which is preliminary data.</text>
</comment>
<dbReference type="Pfam" id="PF13673">
    <property type="entry name" value="Acetyltransf_10"/>
    <property type="match status" value="1"/>
</dbReference>
<dbReference type="EMBL" id="JAKEVZ010000006">
    <property type="protein sequence ID" value="MCF1751282.1"/>
    <property type="molecule type" value="Genomic_DNA"/>
</dbReference>
<dbReference type="Proteomes" id="UP001201449">
    <property type="component" value="Unassembled WGS sequence"/>
</dbReference>
<name>A0ABS9BUA7_9BACT</name>
<evidence type="ECO:0000313" key="3">
    <source>
        <dbReference type="Proteomes" id="UP001201449"/>
    </source>
</evidence>